<dbReference type="Gene3D" id="3.40.50.970">
    <property type="match status" value="1"/>
</dbReference>
<keyword evidence="9" id="KW-0479">Metal-binding</keyword>
<feature type="domain" description="FAD-binding FR-type" evidence="18">
    <location>
        <begin position="709"/>
        <end position="940"/>
    </location>
</feature>
<dbReference type="Gene3D" id="1.20.990.10">
    <property type="entry name" value="NADPH-cytochrome p450 Reductase, Chain A, domain 3"/>
    <property type="match status" value="1"/>
</dbReference>
<name>A0A9P8LCX0_9PEZI</name>
<dbReference type="PANTHER" id="PTHR19384:SF109">
    <property type="entry name" value="SULFITE REDUCTASE [NADPH] FLAVOPROTEIN COMPONENT"/>
    <property type="match status" value="1"/>
</dbReference>
<dbReference type="GO" id="GO:0051539">
    <property type="term" value="F:4 iron, 4 sulfur cluster binding"/>
    <property type="evidence" value="ECO:0007669"/>
    <property type="project" value="UniProtKB-KW"/>
</dbReference>
<dbReference type="SUPFAM" id="SSF53323">
    <property type="entry name" value="Pyruvate-ferredoxin oxidoreductase, PFOR, domain III"/>
    <property type="match status" value="1"/>
</dbReference>
<dbReference type="Pfam" id="PF00175">
    <property type="entry name" value="NAD_binding_1"/>
    <property type="match status" value="1"/>
</dbReference>
<dbReference type="InterPro" id="IPR003097">
    <property type="entry name" value="CysJ-like_FAD-binding"/>
</dbReference>
<comment type="cofactor">
    <cofactor evidence="2">
        <name>FAD</name>
        <dbReference type="ChEBI" id="CHEBI:57692"/>
    </cofactor>
</comment>
<dbReference type="Gene3D" id="3.40.920.10">
    <property type="entry name" value="Pyruvate-ferredoxin oxidoreductase, PFOR, domain III"/>
    <property type="match status" value="1"/>
</dbReference>
<dbReference type="InterPro" id="IPR019752">
    <property type="entry name" value="Pyrv/ketoisovalerate_OxRed_cat"/>
</dbReference>
<evidence type="ECO:0000256" key="3">
    <source>
        <dbReference type="ARBA" id="ARBA00004774"/>
    </source>
</evidence>
<protein>
    <recommendedName>
        <fullName evidence="4">assimilatory sulfite reductase (NADPH)</fullName>
        <ecNumber evidence="4">1.8.1.2</ecNumber>
    </recommendedName>
</protein>
<dbReference type="AlphaFoldDB" id="A0A9P8LCX0"/>
<dbReference type="FunFam" id="3.40.50.970:FF:000052">
    <property type="entry name" value="Sulfite reductase [NADPH] flavoprotein component"/>
    <property type="match status" value="1"/>
</dbReference>
<evidence type="ECO:0000256" key="9">
    <source>
        <dbReference type="ARBA" id="ARBA00022723"/>
    </source>
</evidence>
<dbReference type="PANTHER" id="PTHR19384">
    <property type="entry name" value="NITRIC OXIDE SYNTHASE-RELATED"/>
    <property type="match status" value="1"/>
</dbReference>
<dbReference type="EC" id="1.8.1.2" evidence="4"/>
<evidence type="ECO:0000256" key="14">
    <source>
        <dbReference type="ARBA" id="ARBA00023004"/>
    </source>
</evidence>
<proteinExistence type="predicted"/>
<dbReference type="FunFam" id="3.40.50.920:FF:000007">
    <property type="entry name" value="Pyruvate:ferredoxin (Flavodoxin) oxidoreductase"/>
    <property type="match status" value="1"/>
</dbReference>
<comment type="catalytic activity">
    <reaction evidence="16">
        <text>hydrogen sulfide + 3 NADP(+) + 3 H2O = sulfite + 3 NADPH + 4 H(+)</text>
        <dbReference type="Rhea" id="RHEA:13801"/>
        <dbReference type="ChEBI" id="CHEBI:15377"/>
        <dbReference type="ChEBI" id="CHEBI:15378"/>
        <dbReference type="ChEBI" id="CHEBI:17359"/>
        <dbReference type="ChEBI" id="CHEBI:29919"/>
        <dbReference type="ChEBI" id="CHEBI:57783"/>
        <dbReference type="ChEBI" id="CHEBI:58349"/>
        <dbReference type="EC" id="1.8.1.2"/>
    </reaction>
</comment>
<keyword evidence="7" id="KW-0285">Flavoprotein</keyword>
<dbReference type="InterPro" id="IPR001433">
    <property type="entry name" value="OxRdtase_FAD/NAD-bd"/>
</dbReference>
<evidence type="ECO:0000259" key="18">
    <source>
        <dbReference type="PROSITE" id="PS51384"/>
    </source>
</evidence>
<evidence type="ECO:0000256" key="17">
    <source>
        <dbReference type="ARBA" id="ARBA00059320"/>
    </source>
</evidence>
<comment type="function">
    <text evidence="17">This enzyme catalyzes the 6-electron reduction of sulfite to sulfide. This is one of several activities required for the biosynthesis of L-cysteine from sulfate.</text>
</comment>
<dbReference type="Gene3D" id="3.40.50.920">
    <property type="match status" value="1"/>
</dbReference>
<dbReference type="FunFam" id="1.20.990.10:FF:000010">
    <property type="entry name" value="Sulfite reductase [NADPH] flavoprotein component"/>
    <property type="match status" value="1"/>
</dbReference>
<evidence type="ECO:0000256" key="1">
    <source>
        <dbReference type="ARBA" id="ARBA00001917"/>
    </source>
</evidence>
<comment type="pathway">
    <text evidence="3">Sulfur metabolism; hydrogen sulfide biosynthesis; hydrogen sulfide from sulfite (NADPH route): step 1/1.</text>
</comment>
<dbReference type="GO" id="GO:0005829">
    <property type="term" value="C:cytosol"/>
    <property type="evidence" value="ECO:0007669"/>
    <property type="project" value="TreeGrafter"/>
</dbReference>
<dbReference type="InterPro" id="IPR017927">
    <property type="entry name" value="FAD-bd_FR_type"/>
</dbReference>
<dbReference type="EMBL" id="JAGHQM010000488">
    <property type="protein sequence ID" value="KAH0559926.1"/>
    <property type="molecule type" value="Genomic_DNA"/>
</dbReference>
<dbReference type="InterPro" id="IPR017938">
    <property type="entry name" value="Riboflavin_synthase-like_b-brl"/>
</dbReference>
<keyword evidence="14" id="KW-0408">Iron</keyword>
<keyword evidence="13" id="KW-0560">Oxidoreductase</keyword>
<sequence>MSDQTRRRMLLQTLDASASTVLDNNKDGLLPFSQLRRQPSTLPFGREVPLSSVGGSMYSTAQTLIQQVSYALSDKVFSYSPESFDLDIAVKNWYSQKSPNARGYVTQVSPMQTRMGAASIALGYIFSKDFDLKKRHIPQSIIAPSSSLHHLRSALDQLSLLYSIASPLVAHIAAIDYAPGSSTSLVTDYSSVLSLSEELGFGLVTSFSAYEAQHMALFSTLLASIIPTLHIYDGVNVGRQTTRVADVMDRSGLYTAYNTILVEMSGPYNKHLDVEGRVCHLLRAFNGELGTAYQPFEYEGHGSPDAVLVVLGTVESTLASQVASALTKLGAKIGVLSVRLYRPFMEDEFVQAIPKSTKKIFVLGQVHDRHAVSDCSINSSLYNDVLAALTFSDRWASAPSIVDIKYPRDLVWSPGAFANIFQRLQGKASDIVGAADMVRLFEGQHDDFQVPYSFTTRQYTFWDVTDSRSVNAATVVANLLSRESTNNVTFKSEHDNLVQGGVLRTDIRSSRQTIEAQHAIEMADVIYLGEEKLLSSINVLAGIREGGTLLVRLPGTKDEDLEKIFPVGFKKDLAEKRIQLFIIDPQLSASVEENNDAETLLIEFAFLELVSDVEQLSSVHRNPVPLQSILKDLEKNVRRFEVPRAWATAEPDVDILSLPTTVSLNGFSPFEKEERDPLPCLQPWVSAAKSLIFKEAYGTVSALRPDLSVKTWTVHVKENRRLTPLAYDRNIFHIEFDLGDSDLSYDIGEALGIHAENDEHDVRQFMDFYGLQPEDIVEIPSHDDPSVLESRTVYQTLMQNIDIFGRPPKRFYEALAEFAEDQNEKRKLLTLGGPEGAEEFKRRADIDTVTYADILLEFSSARPSFHDIVKIVSPMKRREYSVASSQKATPNSIALLVVVVGWVDPKGRSRFGQCTRYLSKLPIGAPVTVSIKPSVMKLPAKPSQPLIMAGLGTGLAPFRAFVQHRAWQKLQGIDIGSILLYMGSRHQREEYLYGEEWEAYQDSGIITLLGRAFSRDQPQKIYIQDRMRESLDNIIQAYIKEEGSFYLCGPTWPVPDVTEVLQEAITTDARMYGKRIDSRKEIEKLKEGSRYVLEGTFQQALNIE</sequence>
<dbReference type="Pfam" id="PF01558">
    <property type="entry name" value="POR"/>
    <property type="match status" value="1"/>
</dbReference>
<dbReference type="InterPro" id="IPR039261">
    <property type="entry name" value="FNR_nucleotide-bd"/>
</dbReference>
<evidence type="ECO:0000256" key="7">
    <source>
        <dbReference type="ARBA" id="ARBA00022630"/>
    </source>
</evidence>
<dbReference type="Proteomes" id="UP000750711">
    <property type="component" value="Unassembled WGS sequence"/>
</dbReference>
<evidence type="ECO:0000313" key="19">
    <source>
        <dbReference type="EMBL" id="KAH0559926.1"/>
    </source>
</evidence>
<evidence type="ECO:0000256" key="12">
    <source>
        <dbReference type="ARBA" id="ARBA00022982"/>
    </source>
</evidence>
<evidence type="ECO:0000256" key="5">
    <source>
        <dbReference type="ARBA" id="ARBA00022448"/>
    </source>
</evidence>
<dbReference type="InterPro" id="IPR001709">
    <property type="entry name" value="Flavoprot_Pyr_Nucl_cyt_Rdtase"/>
</dbReference>
<dbReference type="SUPFAM" id="SSF63380">
    <property type="entry name" value="Riboflavin synthase domain-like"/>
    <property type="match status" value="1"/>
</dbReference>
<dbReference type="GO" id="GO:0016903">
    <property type="term" value="F:oxidoreductase activity, acting on the aldehyde or oxo group of donors"/>
    <property type="evidence" value="ECO:0007669"/>
    <property type="project" value="InterPro"/>
</dbReference>
<evidence type="ECO:0000256" key="6">
    <source>
        <dbReference type="ARBA" id="ARBA00022485"/>
    </source>
</evidence>
<keyword evidence="10" id="KW-0274">FAD</keyword>
<dbReference type="SUPFAM" id="SSF52343">
    <property type="entry name" value="Ferredoxin reductase-like, C-terminal NADP-linked domain"/>
    <property type="match status" value="1"/>
</dbReference>
<dbReference type="GO" id="GO:0004783">
    <property type="term" value="F:sulfite reductase (NADPH) activity"/>
    <property type="evidence" value="ECO:0007669"/>
    <property type="project" value="UniProtKB-EC"/>
</dbReference>
<dbReference type="InterPro" id="IPR023173">
    <property type="entry name" value="NADPH_Cyt_P450_Rdtase_alpha"/>
</dbReference>
<organism evidence="19 20">
    <name type="scientific">Trichoglossum hirsutum</name>
    <dbReference type="NCBI Taxonomy" id="265104"/>
    <lineage>
        <taxon>Eukaryota</taxon>
        <taxon>Fungi</taxon>
        <taxon>Dikarya</taxon>
        <taxon>Ascomycota</taxon>
        <taxon>Pezizomycotina</taxon>
        <taxon>Geoglossomycetes</taxon>
        <taxon>Geoglossales</taxon>
        <taxon>Geoglossaceae</taxon>
        <taxon>Trichoglossum</taxon>
    </lineage>
</organism>
<keyword evidence="20" id="KW-1185">Reference proteome</keyword>
<evidence type="ECO:0000256" key="15">
    <source>
        <dbReference type="ARBA" id="ARBA00023014"/>
    </source>
</evidence>
<dbReference type="FunFam" id="3.40.50.80:FF:000011">
    <property type="entry name" value="Sulfite reductase flavoprotein component"/>
    <property type="match status" value="1"/>
</dbReference>
<dbReference type="PRINTS" id="PR00371">
    <property type="entry name" value="FPNCR"/>
</dbReference>
<dbReference type="InterPro" id="IPR002869">
    <property type="entry name" value="Pyrv_flavodox_OxRed_cen"/>
</dbReference>
<keyword evidence="5" id="KW-0813">Transport</keyword>
<keyword evidence="6" id="KW-0004">4Fe-4S</keyword>
<dbReference type="CDD" id="cd06207">
    <property type="entry name" value="CyPoR_like"/>
    <property type="match status" value="1"/>
</dbReference>
<dbReference type="Gene3D" id="3.40.50.80">
    <property type="entry name" value="Nucleotide-binding domain of ferredoxin-NADP reductase (FNR) module"/>
    <property type="match status" value="1"/>
</dbReference>
<evidence type="ECO:0000256" key="16">
    <source>
        <dbReference type="ARBA" id="ARBA00052219"/>
    </source>
</evidence>
<keyword evidence="11" id="KW-0521">NADP</keyword>
<evidence type="ECO:0000256" key="13">
    <source>
        <dbReference type="ARBA" id="ARBA00023002"/>
    </source>
</evidence>
<dbReference type="InterPro" id="IPR009014">
    <property type="entry name" value="Transketo_C/PFOR_II"/>
</dbReference>
<dbReference type="Pfam" id="PF00667">
    <property type="entry name" value="FAD_binding_1"/>
    <property type="match status" value="1"/>
</dbReference>
<dbReference type="GO" id="GO:0046872">
    <property type="term" value="F:metal ion binding"/>
    <property type="evidence" value="ECO:0007669"/>
    <property type="project" value="UniProtKB-KW"/>
</dbReference>
<accession>A0A9P8LCX0</accession>
<reference evidence="19" key="1">
    <citation type="submission" date="2021-03" db="EMBL/GenBank/DDBJ databases">
        <title>Comparative genomics and phylogenomic investigation of the class Geoglossomycetes provide insights into ecological specialization and systematics.</title>
        <authorList>
            <person name="Melie T."/>
            <person name="Pirro S."/>
            <person name="Miller A.N."/>
            <person name="Quandt A."/>
        </authorList>
    </citation>
    <scope>NUCLEOTIDE SEQUENCE</scope>
    <source>
        <strain evidence="19">CAQ_001_2017</strain>
    </source>
</reference>
<comment type="caution">
    <text evidence="19">The sequence shown here is derived from an EMBL/GenBank/DDBJ whole genome shotgun (WGS) entry which is preliminary data.</text>
</comment>
<evidence type="ECO:0000256" key="8">
    <source>
        <dbReference type="ARBA" id="ARBA00022643"/>
    </source>
</evidence>
<gene>
    <name evidence="19" type="ORF">GP486_003557</name>
</gene>
<evidence type="ECO:0000256" key="2">
    <source>
        <dbReference type="ARBA" id="ARBA00001974"/>
    </source>
</evidence>
<dbReference type="PROSITE" id="PS51384">
    <property type="entry name" value="FAD_FR"/>
    <property type="match status" value="1"/>
</dbReference>
<keyword evidence="12" id="KW-0249">Electron transport</keyword>
<dbReference type="GO" id="GO:0010181">
    <property type="term" value="F:FMN binding"/>
    <property type="evidence" value="ECO:0007669"/>
    <property type="project" value="TreeGrafter"/>
</dbReference>
<comment type="cofactor">
    <cofactor evidence="1">
        <name>FMN</name>
        <dbReference type="ChEBI" id="CHEBI:58210"/>
    </cofactor>
</comment>
<dbReference type="SUPFAM" id="SSF52922">
    <property type="entry name" value="TK C-terminal domain-like"/>
    <property type="match status" value="1"/>
</dbReference>
<keyword evidence="8" id="KW-0288">FMN</keyword>
<evidence type="ECO:0000256" key="10">
    <source>
        <dbReference type="ARBA" id="ARBA00022827"/>
    </source>
</evidence>
<dbReference type="Gene3D" id="2.40.30.10">
    <property type="entry name" value="Translation factors"/>
    <property type="match status" value="1"/>
</dbReference>
<dbReference type="GO" id="GO:0050660">
    <property type="term" value="F:flavin adenine dinucleotide binding"/>
    <property type="evidence" value="ECO:0007669"/>
    <property type="project" value="TreeGrafter"/>
</dbReference>
<keyword evidence="15" id="KW-0411">Iron-sulfur</keyword>
<evidence type="ECO:0000256" key="11">
    <source>
        <dbReference type="ARBA" id="ARBA00022857"/>
    </source>
</evidence>
<evidence type="ECO:0000256" key="4">
    <source>
        <dbReference type="ARBA" id="ARBA00012604"/>
    </source>
</evidence>
<evidence type="ECO:0000313" key="20">
    <source>
        <dbReference type="Proteomes" id="UP000750711"/>
    </source>
</evidence>